<feature type="region of interest" description="Disordered" evidence="1">
    <location>
        <begin position="1"/>
        <end position="35"/>
    </location>
</feature>
<dbReference type="EMBL" id="CAUWAG010000010">
    <property type="protein sequence ID" value="CAJ2508051.1"/>
    <property type="molecule type" value="Genomic_DNA"/>
</dbReference>
<comment type="caution">
    <text evidence="3">The sequence shown here is derived from an EMBL/GenBank/DDBJ whole genome shotgun (WGS) entry which is preliminary data.</text>
</comment>
<dbReference type="Proteomes" id="UP001295740">
    <property type="component" value="Unassembled WGS sequence"/>
</dbReference>
<feature type="compositionally biased region" description="Basic and acidic residues" evidence="1">
    <location>
        <begin position="1"/>
        <end position="11"/>
    </location>
</feature>
<evidence type="ECO:0000256" key="2">
    <source>
        <dbReference type="SAM" id="Phobius"/>
    </source>
</evidence>
<dbReference type="AlphaFoldDB" id="A0AAI8VP80"/>
<feature type="transmembrane region" description="Helical" evidence="2">
    <location>
        <begin position="127"/>
        <end position="148"/>
    </location>
</feature>
<accession>A0AAI8VP80</accession>
<protein>
    <submittedName>
        <fullName evidence="3">Uu.00g092370.m01.CDS01</fullName>
    </submittedName>
</protein>
<keyword evidence="2" id="KW-1133">Transmembrane helix</keyword>
<gene>
    <name evidence="3" type="ORF">KHLLAP_LOCUS8519</name>
</gene>
<keyword evidence="4" id="KW-1185">Reference proteome</keyword>
<evidence type="ECO:0000313" key="4">
    <source>
        <dbReference type="Proteomes" id="UP001295740"/>
    </source>
</evidence>
<keyword evidence="2" id="KW-0812">Transmembrane</keyword>
<name>A0AAI8VP80_9PEZI</name>
<keyword evidence="2" id="KW-0472">Membrane</keyword>
<reference evidence="3" key="1">
    <citation type="submission" date="2023-10" db="EMBL/GenBank/DDBJ databases">
        <authorList>
            <person name="Hackl T."/>
        </authorList>
    </citation>
    <scope>NUCLEOTIDE SEQUENCE</scope>
</reference>
<evidence type="ECO:0000256" key="1">
    <source>
        <dbReference type="SAM" id="MobiDB-lite"/>
    </source>
</evidence>
<sequence length="161" mass="17456">MASTTVHEKGSKPGRPTLYTEQTHTPGISPKNEKNPEISMEIRRNSSASSPCSITNTNGFDTDIEAMMPARSCDNLNKSTTSGTRTTKPDCTVWPGQAHWKQKTRAAKINNSRSCQCLSQLSKRTRIMVKIAIALLIIGIAVGVGFGISKPLGASIWKPNN</sequence>
<evidence type="ECO:0000313" key="3">
    <source>
        <dbReference type="EMBL" id="CAJ2508051.1"/>
    </source>
</evidence>
<organism evidence="3 4">
    <name type="scientific">Anthostomella pinea</name>
    <dbReference type="NCBI Taxonomy" id="933095"/>
    <lineage>
        <taxon>Eukaryota</taxon>
        <taxon>Fungi</taxon>
        <taxon>Dikarya</taxon>
        <taxon>Ascomycota</taxon>
        <taxon>Pezizomycotina</taxon>
        <taxon>Sordariomycetes</taxon>
        <taxon>Xylariomycetidae</taxon>
        <taxon>Xylariales</taxon>
        <taxon>Xylariaceae</taxon>
        <taxon>Anthostomella</taxon>
    </lineage>
</organism>
<proteinExistence type="predicted"/>